<feature type="domain" description="FAD dependent oxidoreductase" evidence="4">
    <location>
        <begin position="8"/>
        <end position="171"/>
    </location>
</feature>
<name>A0A6P6GG00_ZIZJJ</name>
<dbReference type="Gene3D" id="3.50.50.60">
    <property type="entry name" value="FAD/NAD(P)-binding domain"/>
    <property type="match status" value="1"/>
</dbReference>
<dbReference type="Gene3D" id="3.30.9.10">
    <property type="entry name" value="D-Amino Acid Oxidase, subunit A, domain 2"/>
    <property type="match status" value="1"/>
</dbReference>
<keyword evidence="5" id="KW-1185">Reference proteome</keyword>
<keyword evidence="1" id="KW-0560">Oxidoreductase</keyword>
<dbReference type="GeneID" id="107427718"/>
<protein>
    <recommendedName>
        <fullName evidence="2">FAD-dependent oxidoreductase domain-containing protein 1</fullName>
    </recommendedName>
</protein>
<dbReference type="GO" id="GO:0005737">
    <property type="term" value="C:cytoplasm"/>
    <property type="evidence" value="ECO:0007669"/>
    <property type="project" value="TreeGrafter"/>
</dbReference>
<dbReference type="KEGG" id="zju:107427718"/>
<dbReference type="PANTHER" id="PTHR13847">
    <property type="entry name" value="SARCOSINE DEHYDROGENASE-RELATED"/>
    <property type="match status" value="1"/>
</dbReference>
<organism evidence="5 6">
    <name type="scientific">Ziziphus jujuba</name>
    <name type="common">Chinese jujube</name>
    <name type="synonym">Ziziphus sativa</name>
    <dbReference type="NCBI Taxonomy" id="326968"/>
    <lineage>
        <taxon>Eukaryota</taxon>
        <taxon>Viridiplantae</taxon>
        <taxon>Streptophyta</taxon>
        <taxon>Embryophyta</taxon>
        <taxon>Tracheophyta</taxon>
        <taxon>Spermatophyta</taxon>
        <taxon>Magnoliopsida</taxon>
        <taxon>eudicotyledons</taxon>
        <taxon>Gunneridae</taxon>
        <taxon>Pentapetalae</taxon>
        <taxon>rosids</taxon>
        <taxon>fabids</taxon>
        <taxon>Rosales</taxon>
        <taxon>Rhamnaceae</taxon>
        <taxon>Paliureae</taxon>
        <taxon>Ziziphus</taxon>
    </lineage>
</organism>
<evidence type="ECO:0000259" key="4">
    <source>
        <dbReference type="Pfam" id="PF01266"/>
    </source>
</evidence>
<dbReference type="InterPro" id="IPR036188">
    <property type="entry name" value="FAD/NAD-bd_sf"/>
</dbReference>
<dbReference type="Proteomes" id="UP001652623">
    <property type="component" value="Chromosome 9"/>
</dbReference>
<dbReference type="GO" id="GO:0016491">
    <property type="term" value="F:oxidoreductase activity"/>
    <property type="evidence" value="ECO:0007669"/>
    <property type="project" value="UniProtKB-KW"/>
</dbReference>
<dbReference type="Pfam" id="PF01266">
    <property type="entry name" value="DAO"/>
    <property type="match status" value="1"/>
</dbReference>
<reference evidence="6" key="1">
    <citation type="submission" date="2025-08" db="UniProtKB">
        <authorList>
            <consortium name="RefSeq"/>
        </authorList>
    </citation>
    <scope>IDENTIFICATION</scope>
    <source>
        <tissue evidence="6">Seedling</tissue>
    </source>
</reference>
<dbReference type="AlphaFoldDB" id="A0A6P6GG00"/>
<accession>A0A6P6GG00</accession>
<comment type="function">
    <text evidence="3">Required for the assembly of the mitochondrial membrane respiratory chain NADH dehydrogenase (Complex I). Involved in mid-late stages of complex I assembly.</text>
</comment>
<sequence>MHFSSEGRHVEFFYDPVTSLFRCDSSEEVVAVKTSKNTLHSKKAIVVAAGCWSGSLMHDLFREAENVLDAAVKPRKGHLLVLENFDSFKVNHGLMEAGYVNRQTATTVPRTLTSEAFDHGQTLYIAMTATMDAMGNLVLGSSSQFAGLSSEVEEYILNSIWNRATEFFPKQREQPFSDFIKNRRV</sequence>
<evidence type="ECO:0000256" key="3">
    <source>
        <dbReference type="ARBA" id="ARBA00046185"/>
    </source>
</evidence>
<evidence type="ECO:0000313" key="6">
    <source>
        <dbReference type="RefSeq" id="XP_060676458.1"/>
    </source>
</evidence>
<evidence type="ECO:0000256" key="1">
    <source>
        <dbReference type="ARBA" id="ARBA00023002"/>
    </source>
</evidence>
<dbReference type="InterPro" id="IPR006076">
    <property type="entry name" value="FAD-dep_OxRdtase"/>
</dbReference>
<dbReference type="PANTHER" id="PTHR13847:SF287">
    <property type="entry name" value="FAD-DEPENDENT OXIDOREDUCTASE DOMAIN-CONTAINING PROTEIN 1"/>
    <property type="match status" value="1"/>
</dbReference>
<dbReference type="RefSeq" id="XP_060676458.1">
    <property type="nucleotide sequence ID" value="XM_060820475.1"/>
</dbReference>
<evidence type="ECO:0000313" key="5">
    <source>
        <dbReference type="Proteomes" id="UP001652623"/>
    </source>
</evidence>
<gene>
    <name evidence="6" type="primary">LOC107427718</name>
</gene>
<evidence type="ECO:0000256" key="2">
    <source>
        <dbReference type="ARBA" id="ARBA00039785"/>
    </source>
</evidence>
<proteinExistence type="predicted"/>